<dbReference type="Proteomes" id="UP001210809">
    <property type="component" value="Unassembled WGS sequence"/>
</dbReference>
<gene>
    <name evidence="2" type="ORF">PNE09_01575</name>
</gene>
<organism evidence="2 3">
    <name type="scientific">[Eubacterium] siraeum</name>
    <dbReference type="NCBI Taxonomy" id="39492"/>
    <lineage>
        <taxon>Bacteria</taxon>
        <taxon>Bacillati</taxon>
        <taxon>Bacillota</taxon>
        <taxon>Clostridia</taxon>
        <taxon>Eubacteriales</taxon>
        <taxon>Oscillospiraceae</taxon>
        <taxon>Oscillospiraceae incertae sedis</taxon>
    </lineage>
</organism>
<proteinExistence type="predicted"/>
<feature type="transmembrane region" description="Helical" evidence="1">
    <location>
        <begin position="154"/>
        <end position="183"/>
    </location>
</feature>
<evidence type="ECO:0000256" key="1">
    <source>
        <dbReference type="SAM" id="Phobius"/>
    </source>
</evidence>
<name>A0AAW6CXY4_9FIRM</name>
<evidence type="ECO:0008006" key="4">
    <source>
        <dbReference type="Google" id="ProtNLM"/>
    </source>
</evidence>
<sequence>MICKFYGCIQRFPAYFEQLHHNINPAYPIKSGRDFTKEELEKDMGKIIVDSKSGFSVGDTLTLPSDNGNVELEIIGTSDNFVLPFSFFSSDKDITVYDKEKNSTFDCICYTGTSVNINVAFKRDLSQEETEKLYNAVNGNLEITPPSTANGGNLFFYAFSSTFVAIASVFTAIQLLTLMLHLAENCSEQLSVIKTTGCKDKYAVALLMCVNLTYVLAAFIASIVLLPLLVYFTKQLRLEYIPRLDDYLISFIIFSAIMLISTLPGLKRTVRNPLRKRGG</sequence>
<accession>A0AAW6CXY4</accession>
<keyword evidence="1" id="KW-0812">Transmembrane</keyword>
<feature type="transmembrane region" description="Helical" evidence="1">
    <location>
        <begin position="204"/>
        <end position="232"/>
    </location>
</feature>
<feature type="transmembrane region" description="Helical" evidence="1">
    <location>
        <begin position="247"/>
        <end position="266"/>
    </location>
</feature>
<keyword evidence="1" id="KW-1133">Transmembrane helix</keyword>
<evidence type="ECO:0000313" key="3">
    <source>
        <dbReference type="Proteomes" id="UP001210809"/>
    </source>
</evidence>
<keyword evidence="1" id="KW-0472">Membrane</keyword>
<comment type="caution">
    <text evidence="2">The sequence shown here is derived from an EMBL/GenBank/DDBJ whole genome shotgun (WGS) entry which is preliminary data.</text>
</comment>
<reference evidence="2" key="1">
    <citation type="submission" date="2023-01" db="EMBL/GenBank/DDBJ databases">
        <title>Human gut microbiome strain richness.</title>
        <authorList>
            <person name="Chen-Liaw A."/>
        </authorList>
    </citation>
    <scope>NUCLEOTIDE SEQUENCE</scope>
    <source>
        <strain evidence="2">1001283st1_G1_1001283B150217_161031</strain>
    </source>
</reference>
<protein>
    <recommendedName>
        <fullName evidence="4">FtsX-like permease family</fullName>
    </recommendedName>
</protein>
<dbReference type="AlphaFoldDB" id="A0AAW6CXY4"/>
<evidence type="ECO:0000313" key="2">
    <source>
        <dbReference type="EMBL" id="MDB8002749.1"/>
    </source>
</evidence>
<dbReference type="EMBL" id="JAQLXW010000001">
    <property type="protein sequence ID" value="MDB8002749.1"/>
    <property type="molecule type" value="Genomic_DNA"/>
</dbReference>